<feature type="non-terminal residue" evidence="2">
    <location>
        <position position="172"/>
    </location>
</feature>
<sequence length="172" mass="19172">TFRKPDARAHITSAIASQISYVVIHKPTSTIAAIFALNSEDPFDQMLWGPLLGEDGWKDALYVHRLVVEKDFQGRGIVPKVLKFTEELVPQKGKNDLDHDDVDHDDVDQDDVDHVHRDMEIAPYVFVKVIQPEGRNSPLSTDPVIISPSKGSQTADATTQLSRRDSATFTPL</sequence>
<dbReference type="SUPFAM" id="SSF55729">
    <property type="entry name" value="Acyl-CoA N-acyltransferases (Nat)"/>
    <property type="match status" value="1"/>
</dbReference>
<organism evidence="2 3">
    <name type="scientific">Linnemannia gamsii</name>
    <dbReference type="NCBI Taxonomy" id="64522"/>
    <lineage>
        <taxon>Eukaryota</taxon>
        <taxon>Fungi</taxon>
        <taxon>Fungi incertae sedis</taxon>
        <taxon>Mucoromycota</taxon>
        <taxon>Mortierellomycotina</taxon>
        <taxon>Mortierellomycetes</taxon>
        <taxon>Mortierellales</taxon>
        <taxon>Mortierellaceae</taxon>
        <taxon>Linnemannia</taxon>
    </lineage>
</organism>
<dbReference type="Gene3D" id="3.40.630.30">
    <property type="match status" value="1"/>
</dbReference>
<dbReference type="OrthoDB" id="2350977at2759"/>
<dbReference type="InterPro" id="IPR016181">
    <property type="entry name" value="Acyl_CoA_acyltransferase"/>
</dbReference>
<dbReference type="EMBL" id="JAAAIN010000039">
    <property type="protein sequence ID" value="KAG0322153.1"/>
    <property type="molecule type" value="Genomic_DNA"/>
</dbReference>
<evidence type="ECO:0000313" key="2">
    <source>
        <dbReference type="EMBL" id="KAG0322153.1"/>
    </source>
</evidence>
<proteinExistence type="predicted"/>
<protein>
    <recommendedName>
        <fullName evidence="4">N-acetyltransferase domain-containing protein</fullName>
    </recommendedName>
</protein>
<evidence type="ECO:0008006" key="4">
    <source>
        <dbReference type="Google" id="ProtNLM"/>
    </source>
</evidence>
<accession>A0A9P6UW09</accession>
<dbReference type="Proteomes" id="UP000823405">
    <property type="component" value="Unassembled WGS sequence"/>
</dbReference>
<name>A0A9P6UW09_9FUNG</name>
<reference evidence="2" key="1">
    <citation type="journal article" date="2020" name="Fungal Divers.">
        <title>Resolving the Mortierellaceae phylogeny through synthesis of multi-gene phylogenetics and phylogenomics.</title>
        <authorList>
            <person name="Vandepol N."/>
            <person name="Liber J."/>
            <person name="Desiro A."/>
            <person name="Na H."/>
            <person name="Kennedy M."/>
            <person name="Barry K."/>
            <person name="Grigoriev I.V."/>
            <person name="Miller A.N."/>
            <person name="O'Donnell K."/>
            <person name="Stajich J.E."/>
            <person name="Bonito G."/>
        </authorList>
    </citation>
    <scope>NUCLEOTIDE SEQUENCE</scope>
    <source>
        <strain evidence="2">NVP60</strain>
    </source>
</reference>
<dbReference type="CDD" id="cd04301">
    <property type="entry name" value="NAT_SF"/>
    <property type="match status" value="1"/>
</dbReference>
<keyword evidence="3" id="KW-1185">Reference proteome</keyword>
<evidence type="ECO:0000256" key="1">
    <source>
        <dbReference type="SAM" id="MobiDB-lite"/>
    </source>
</evidence>
<feature type="compositionally biased region" description="Polar residues" evidence="1">
    <location>
        <begin position="149"/>
        <end position="172"/>
    </location>
</feature>
<gene>
    <name evidence="2" type="ORF">BGZ97_008503</name>
</gene>
<evidence type="ECO:0000313" key="3">
    <source>
        <dbReference type="Proteomes" id="UP000823405"/>
    </source>
</evidence>
<dbReference type="AlphaFoldDB" id="A0A9P6UW09"/>
<comment type="caution">
    <text evidence="2">The sequence shown here is derived from an EMBL/GenBank/DDBJ whole genome shotgun (WGS) entry which is preliminary data.</text>
</comment>
<feature type="region of interest" description="Disordered" evidence="1">
    <location>
        <begin position="138"/>
        <end position="172"/>
    </location>
</feature>